<dbReference type="AlphaFoldDB" id="A0AA86NTC1"/>
<dbReference type="InterPro" id="IPR029058">
    <property type="entry name" value="AB_hydrolase_fold"/>
</dbReference>
<accession>A0AA86NTC1</accession>
<organism evidence="2">
    <name type="scientific">Hexamita inflata</name>
    <dbReference type="NCBI Taxonomy" id="28002"/>
    <lineage>
        <taxon>Eukaryota</taxon>
        <taxon>Metamonada</taxon>
        <taxon>Diplomonadida</taxon>
        <taxon>Hexamitidae</taxon>
        <taxon>Hexamitinae</taxon>
        <taxon>Hexamita</taxon>
    </lineage>
</organism>
<evidence type="ECO:0000313" key="9">
    <source>
        <dbReference type="Proteomes" id="UP001642409"/>
    </source>
</evidence>
<dbReference type="EMBL" id="CAXDID020000056">
    <property type="protein sequence ID" value="CAL6007659.1"/>
    <property type="molecule type" value="Genomic_DNA"/>
</dbReference>
<dbReference type="EMBL" id="CAXDID020000103">
    <property type="protein sequence ID" value="CAL6026901.1"/>
    <property type="molecule type" value="Genomic_DNA"/>
</dbReference>
<keyword evidence="2" id="KW-0378">Hydrolase</keyword>
<evidence type="ECO:0000313" key="7">
    <source>
        <dbReference type="EMBL" id="CAL6026901.1"/>
    </source>
</evidence>
<dbReference type="EMBL" id="CAXDID020000057">
    <property type="protein sequence ID" value="CAL6008313.1"/>
    <property type="molecule type" value="Genomic_DNA"/>
</dbReference>
<evidence type="ECO:0000313" key="6">
    <source>
        <dbReference type="EMBL" id="CAL6008313.1"/>
    </source>
</evidence>
<dbReference type="EMBL" id="CATOUU010000967">
    <property type="protein sequence ID" value="CAI9963284.1"/>
    <property type="molecule type" value="Genomic_DNA"/>
</dbReference>
<proteinExistence type="predicted"/>
<dbReference type="EMBL" id="CATOUU010000341">
    <property type="protein sequence ID" value="CAI9925319.1"/>
    <property type="molecule type" value="Genomic_DNA"/>
</dbReference>
<dbReference type="Pfam" id="PF12146">
    <property type="entry name" value="Hydrolase_4"/>
    <property type="match status" value="1"/>
</dbReference>
<dbReference type="InterPro" id="IPR022742">
    <property type="entry name" value="Hydrolase_4"/>
</dbReference>
<dbReference type="SUPFAM" id="SSF53474">
    <property type="entry name" value="alpha/beta-Hydrolases"/>
    <property type="match status" value="1"/>
</dbReference>
<dbReference type="GO" id="GO:0016787">
    <property type="term" value="F:hydrolase activity"/>
    <property type="evidence" value="ECO:0007669"/>
    <property type="project" value="UniProtKB-KW"/>
</dbReference>
<protein>
    <submittedName>
        <fullName evidence="2">Alpha/beta hydrolase family protein</fullName>
    </submittedName>
    <submittedName>
        <fullName evidence="5">Alpha/beta_hydrolase family protein</fullName>
    </submittedName>
</protein>
<feature type="domain" description="Serine aminopeptidase S33" evidence="1">
    <location>
        <begin position="52"/>
        <end position="156"/>
    </location>
</feature>
<sequence length="276" mass="31434">MGAIINSIAFPKEVPKYDYRELLGTRLQTLDVMNGKKKAQIYISTYSPTFPTRGTVIYSHANAETLQNTHYLLEFMSESLNLRFVAYDWEGYGLSEGNATEQSLKRGAECVYQYVKNQYPNDLLISWGRSIGTVAACHLAALFPSFSALILQSPMASAFNIVFEKACCGCADALENQVMITNVKCEIYLIHGTSDRIVPIKNAQLIFDNFKNQQLKQELFEVIEKTDKNVYKLLDVKQFGKMHYYIIQKGGHNDLDTVYKKQIKYIAEEMKAKLKL</sequence>
<evidence type="ECO:0000259" key="1">
    <source>
        <dbReference type="Pfam" id="PF12146"/>
    </source>
</evidence>
<evidence type="ECO:0000313" key="4">
    <source>
        <dbReference type="EMBL" id="CAI9963284.1"/>
    </source>
</evidence>
<reference evidence="2" key="1">
    <citation type="submission" date="2023-06" db="EMBL/GenBank/DDBJ databases">
        <authorList>
            <person name="Kurt Z."/>
        </authorList>
    </citation>
    <scope>NUCLEOTIDE SEQUENCE</scope>
</reference>
<name>A0AA86NTC1_9EUKA</name>
<dbReference type="PANTHER" id="PTHR12277">
    <property type="entry name" value="ALPHA/BETA HYDROLASE DOMAIN-CONTAINING PROTEIN"/>
    <property type="match status" value="1"/>
</dbReference>
<dbReference type="PANTHER" id="PTHR12277:SF81">
    <property type="entry name" value="PROTEIN ABHD13"/>
    <property type="match status" value="1"/>
</dbReference>
<comment type="caution">
    <text evidence="2">The sequence shown here is derived from an EMBL/GenBank/DDBJ whole genome shotgun (WGS) entry which is preliminary data.</text>
</comment>
<dbReference type="EMBL" id="CAXDID020000133">
    <property type="protein sequence ID" value="CAL6036174.1"/>
    <property type="molecule type" value="Genomic_DNA"/>
</dbReference>
<dbReference type="Gene3D" id="3.40.50.1820">
    <property type="entry name" value="alpha/beta hydrolase"/>
    <property type="match status" value="1"/>
</dbReference>
<dbReference type="EMBL" id="CATOUU010000845">
    <property type="protein sequence ID" value="CAI9954129.1"/>
    <property type="molecule type" value="Genomic_DNA"/>
</dbReference>
<reference evidence="5 9" key="2">
    <citation type="submission" date="2024-07" db="EMBL/GenBank/DDBJ databases">
        <authorList>
            <person name="Akdeniz Z."/>
        </authorList>
    </citation>
    <scope>NUCLEOTIDE SEQUENCE [LARGE SCALE GENOMIC DNA]</scope>
</reference>
<evidence type="ECO:0000313" key="5">
    <source>
        <dbReference type="EMBL" id="CAL6007659.1"/>
    </source>
</evidence>
<keyword evidence="9" id="KW-1185">Reference proteome</keyword>
<evidence type="ECO:0000313" key="3">
    <source>
        <dbReference type="EMBL" id="CAI9954129.1"/>
    </source>
</evidence>
<gene>
    <name evidence="2" type="ORF">HINF_LOCUS12964</name>
    <name evidence="5" type="ORF">HINF_LOCUS20742</name>
    <name evidence="6" type="ORF">HINF_LOCUS21058</name>
    <name evidence="7" type="ORF">HINF_LOCUS31066</name>
    <name evidence="8" type="ORF">HINF_LOCUS36283</name>
    <name evidence="3" type="ORF">HINF_LOCUS41774</name>
    <name evidence="4" type="ORF">HINF_LOCUS50929</name>
</gene>
<evidence type="ECO:0000313" key="8">
    <source>
        <dbReference type="EMBL" id="CAL6036174.1"/>
    </source>
</evidence>
<dbReference type="Proteomes" id="UP001642409">
    <property type="component" value="Unassembled WGS sequence"/>
</dbReference>
<evidence type="ECO:0000313" key="2">
    <source>
        <dbReference type="EMBL" id="CAI9925319.1"/>
    </source>
</evidence>